<evidence type="ECO:0000313" key="2">
    <source>
        <dbReference type="Proteomes" id="UP000231259"/>
    </source>
</evidence>
<dbReference type="EMBL" id="AWWI01000186">
    <property type="protein sequence ID" value="PIL12449.1"/>
    <property type="molecule type" value="Genomic_DNA"/>
</dbReference>
<dbReference type="Proteomes" id="UP000231259">
    <property type="component" value="Unassembled WGS sequence"/>
</dbReference>
<gene>
    <name evidence="1" type="ORF">P775_28520</name>
</gene>
<sequence>MDAKRNIPETWKEFLTDVDRHDGWGLYFPYTSDEPLIFAKGLEIETFVDEKTGVILAAKIYMCGAKFWIVLGKPDSPLTFGHYRPRGMIIDTSYGDRRFDFLWLHKTKDYVELKSTGDKTDRNPDSWYDWKPAWKF</sequence>
<dbReference type="AlphaFoldDB" id="A0A2G8QT27"/>
<organism evidence="1 2">
    <name type="scientific">Puniceibacterium antarcticum</name>
    <dbReference type="NCBI Taxonomy" id="1206336"/>
    <lineage>
        <taxon>Bacteria</taxon>
        <taxon>Pseudomonadati</taxon>
        <taxon>Pseudomonadota</taxon>
        <taxon>Alphaproteobacteria</taxon>
        <taxon>Rhodobacterales</taxon>
        <taxon>Paracoccaceae</taxon>
        <taxon>Puniceibacterium</taxon>
    </lineage>
</organism>
<reference evidence="1 2" key="1">
    <citation type="submission" date="2013-09" db="EMBL/GenBank/DDBJ databases">
        <title>Genome sequencing of Phaeobacter antarcticus sp. nov. SM1211.</title>
        <authorList>
            <person name="Zhang X.-Y."/>
            <person name="Liu C."/>
            <person name="Chen X.-L."/>
            <person name="Xie B.-B."/>
            <person name="Qin Q.-L."/>
            <person name="Rong J.-C."/>
            <person name="Zhang Y.-Z."/>
        </authorList>
    </citation>
    <scope>NUCLEOTIDE SEQUENCE [LARGE SCALE GENOMIC DNA]</scope>
    <source>
        <strain evidence="1 2">SM1211</strain>
    </source>
</reference>
<name>A0A2G8QT27_9RHOB</name>
<protein>
    <submittedName>
        <fullName evidence="1">Uncharacterized protein</fullName>
    </submittedName>
</protein>
<keyword evidence="2" id="KW-1185">Reference proteome</keyword>
<comment type="caution">
    <text evidence="1">The sequence shown here is derived from an EMBL/GenBank/DDBJ whole genome shotgun (WGS) entry which is preliminary data.</text>
</comment>
<evidence type="ECO:0000313" key="1">
    <source>
        <dbReference type="EMBL" id="PIL12449.1"/>
    </source>
</evidence>
<proteinExistence type="predicted"/>
<accession>A0A2G8QT27</accession>